<dbReference type="InterPro" id="IPR016300">
    <property type="entry name" value="ATPase_ArsA/GET3"/>
</dbReference>
<comment type="similarity">
    <text evidence="1">Belongs to the arsA ATPase family.</text>
</comment>
<dbReference type="CDD" id="cd02035">
    <property type="entry name" value="ArsA"/>
    <property type="match status" value="1"/>
</dbReference>
<feature type="domain" description="ArsA/GET3 Anion-transporting ATPase-like" evidence="2">
    <location>
        <begin position="170"/>
        <end position="223"/>
    </location>
</feature>
<dbReference type="Pfam" id="PF02374">
    <property type="entry name" value="ArsA_ATPase"/>
    <property type="match status" value="2"/>
</dbReference>
<dbReference type="EMBL" id="CP116942">
    <property type="protein sequence ID" value="WCO67706.1"/>
    <property type="molecule type" value="Genomic_DNA"/>
</dbReference>
<dbReference type="Proteomes" id="UP001216390">
    <property type="component" value="Chromosome"/>
</dbReference>
<dbReference type="GO" id="GO:0005524">
    <property type="term" value="F:ATP binding"/>
    <property type="evidence" value="ECO:0007669"/>
    <property type="project" value="InterPro"/>
</dbReference>
<evidence type="ECO:0000256" key="1">
    <source>
        <dbReference type="ARBA" id="ARBA00011040"/>
    </source>
</evidence>
<dbReference type="InterPro" id="IPR027417">
    <property type="entry name" value="P-loop_NTPase"/>
</dbReference>
<dbReference type="PANTHER" id="PTHR10803:SF3">
    <property type="entry name" value="ATPASE GET3"/>
    <property type="match status" value="1"/>
</dbReference>
<reference evidence="3" key="1">
    <citation type="submission" date="2023-01" db="EMBL/GenBank/DDBJ databases">
        <title>The diversity of Class Acidimicrobiia in South China Sea sediment environments and the proposal of Iamia marina sp. nov., a novel species of the genus Iamia.</title>
        <authorList>
            <person name="He Y."/>
            <person name="Tian X."/>
        </authorList>
    </citation>
    <scope>NUCLEOTIDE SEQUENCE</scope>
    <source>
        <strain evidence="3">DSM 19957</strain>
    </source>
</reference>
<accession>A0AAE9YH66</accession>
<evidence type="ECO:0000313" key="4">
    <source>
        <dbReference type="Proteomes" id="UP001216390"/>
    </source>
</evidence>
<organism evidence="3 4">
    <name type="scientific">Iamia majanohamensis</name>
    <dbReference type="NCBI Taxonomy" id="467976"/>
    <lineage>
        <taxon>Bacteria</taxon>
        <taxon>Bacillati</taxon>
        <taxon>Actinomycetota</taxon>
        <taxon>Acidimicrobiia</taxon>
        <taxon>Acidimicrobiales</taxon>
        <taxon>Iamiaceae</taxon>
        <taxon>Iamia</taxon>
    </lineage>
</organism>
<dbReference type="AlphaFoldDB" id="A0AAE9YH66"/>
<name>A0AAE9YH66_9ACTN</name>
<gene>
    <name evidence="3" type="ORF">PO878_03080</name>
</gene>
<dbReference type="InterPro" id="IPR025723">
    <property type="entry name" value="ArsA/GET3_ATPase-like"/>
</dbReference>
<proteinExistence type="inferred from homology"/>
<dbReference type="SUPFAM" id="SSF52540">
    <property type="entry name" value="P-loop containing nucleoside triphosphate hydrolases"/>
    <property type="match status" value="1"/>
</dbReference>
<dbReference type="RefSeq" id="WP_272737227.1">
    <property type="nucleotide sequence ID" value="NZ_CP116942.1"/>
</dbReference>
<evidence type="ECO:0000313" key="3">
    <source>
        <dbReference type="EMBL" id="WCO67706.1"/>
    </source>
</evidence>
<feature type="domain" description="ArsA/GET3 Anion-transporting ATPase-like" evidence="2">
    <location>
        <begin position="9"/>
        <end position="160"/>
    </location>
</feature>
<evidence type="ECO:0000259" key="2">
    <source>
        <dbReference type="Pfam" id="PF02374"/>
    </source>
</evidence>
<dbReference type="Gene3D" id="3.40.50.300">
    <property type="entry name" value="P-loop containing nucleotide triphosphate hydrolases"/>
    <property type="match status" value="1"/>
</dbReference>
<dbReference type="GO" id="GO:0016887">
    <property type="term" value="F:ATP hydrolysis activity"/>
    <property type="evidence" value="ECO:0007669"/>
    <property type="project" value="InterPro"/>
</dbReference>
<dbReference type="KEGG" id="ima:PO878_03080"/>
<keyword evidence="4" id="KW-1185">Reference proteome</keyword>
<dbReference type="PANTHER" id="PTHR10803">
    <property type="entry name" value="ARSENICAL PUMP-DRIVING ATPASE ARSENITE-TRANSLOCATING ATPASE"/>
    <property type="match status" value="1"/>
</dbReference>
<protein>
    <submittedName>
        <fullName evidence="3">ArsA family ATPase</fullName>
    </submittedName>
</protein>
<sequence length="314" mass="33719">MTLDLLDRRLLFVTGKGGVGKSTVAAGLALLASERGKRTLVCEVDAKGGLGGFFEVPRTGFDPTEVTPRLFAMTMDTEASLKEYLSLQLKLPLVARVGPLARTFDFVANAAPGVKEILTVGKLAWEVVEEHYDLVVVDSVASGHIVGQLAAPKGINELVSVGLVRNQTAWMLDVLEDPARTGVVVVAAPEEMPVNETIELAGRLRAETEVDLAAVVVNRVLPELFGRGEEELFEALRTPERAATLAEAVAGDVAPILDAAELAVTLRRTRAGHLQTLRAALTDVDMLYLPEIFARSAGLRFTRQVAEALDEELS</sequence>